<feature type="compositionally biased region" description="Polar residues" evidence="1">
    <location>
        <begin position="24"/>
        <end position="36"/>
    </location>
</feature>
<organism evidence="3 4">
    <name type="scientific">Streptomyces albus</name>
    <dbReference type="NCBI Taxonomy" id="1888"/>
    <lineage>
        <taxon>Bacteria</taxon>
        <taxon>Bacillati</taxon>
        <taxon>Actinomycetota</taxon>
        <taxon>Actinomycetes</taxon>
        <taxon>Kitasatosporales</taxon>
        <taxon>Streptomycetaceae</taxon>
        <taxon>Streptomyces</taxon>
    </lineage>
</organism>
<evidence type="ECO:0000313" key="3">
    <source>
        <dbReference type="EMBL" id="TGG82281.1"/>
    </source>
</evidence>
<dbReference type="Gene3D" id="3.40.50.1820">
    <property type="entry name" value="alpha/beta hydrolase"/>
    <property type="match status" value="1"/>
</dbReference>
<feature type="chain" id="PRO_5034669330" evidence="2">
    <location>
        <begin position="20"/>
        <end position="394"/>
    </location>
</feature>
<dbReference type="SUPFAM" id="SSF53474">
    <property type="entry name" value="alpha/beta-Hydrolases"/>
    <property type="match status" value="1"/>
</dbReference>
<sequence length="394" mass="41736">MSALVLVAATVGSTGAADAGPATVSGTPSRTAAQPTASVTYDLGDAAYRLPGTGEPVELAGSVRYPADLGRGRHPLVVLMHGWHETCADPRAEAARTAAEKADDTDAYEAASKKLFSWPCAAKTPALPSFRGYDYLSRRLASRGFVVVSLSANGINASPVTGDDGAAVRAGLINRHLRMWERLDRTGSGPLAGAFKRASTGKRAKVPFARHLDMRNVGLVGHSRAGAGVTWEAADSHRGQWPGGVRIRAAVAVAPAYNVMTENMADYAVTRIPLAVLRGTCDGQVGTEALSFPAEATSGKRKNLHRVRIPGANHNFFNTQWSPRSGQVAAFDDAVKVRKKPGWCTDREDAPAARQLTEAQQHRVAVTTIDGFLRRALLKDTADSAKAGRAASRH</sequence>
<dbReference type="InterPro" id="IPR029058">
    <property type="entry name" value="AB_hydrolase_fold"/>
</dbReference>
<name>A0A8H1QPU2_9ACTN</name>
<dbReference type="AlphaFoldDB" id="A0A8H1QPU2"/>
<comment type="caution">
    <text evidence="3">The sequence shown here is derived from an EMBL/GenBank/DDBJ whole genome shotgun (WGS) entry which is preliminary data.</text>
</comment>
<reference evidence="3 4" key="1">
    <citation type="submission" date="2018-10" db="EMBL/GenBank/DDBJ databases">
        <title>Isolation of pseudouridimycin from Streptomyces albus DSM 40763.</title>
        <authorList>
            <person name="Rosenqvist P."/>
            <person name="Metsae-Ketelae M."/>
            <person name="Virta P."/>
        </authorList>
    </citation>
    <scope>NUCLEOTIDE SEQUENCE [LARGE SCALE GENOMIC DNA]</scope>
    <source>
        <strain evidence="3 4">DSM 40763</strain>
    </source>
</reference>
<proteinExistence type="predicted"/>
<dbReference type="GeneID" id="75184841"/>
<evidence type="ECO:0000313" key="4">
    <source>
        <dbReference type="Proteomes" id="UP000298111"/>
    </source>
</evidence>
<protein>
    <submittedName>
        <fullName evidence="3">Alpha/beta hydrolase</fullName>
    </submittedName>
</protein>
<dbReference type="EMBL" id="RCIY01000062">
    <property type="protein sequence ID" value="TGG82281.1"/>
    <property type="molecule type" value="Genomic_DNA"/>
</dbReference>
<dbReference type="RefSeq" id="WP_033229031.1">
    <property type="nucleotide sequence ID" value="NZ_BBQG01000040.1"/>
</dbReference>
<feature type="signal peptide" evidence="2">
    <location>
        <begin position="1"/>
        <end position="19"/>
    </location>
</feature>
<evidence type="ECO:0000256" key="1">
    <source>
        <dbReference type="SAM" id="MobiDB-lite"/>
    </source>
</evidence>
<dbReference type="Proteomes" id="UP000298111">
    <property type="component" value="Unassembled WGS sequence"/>
</dbReference>
<dbReference type="GO" id="GO:0016787">
    <property type="term" value="F:hydrolase activity"/>
    <property type="evidence" value="ECO:0007669"/>
    <property type="project" value="UniProtKB-KW"/>
</dbReference>
<accession>A0A8H1QPU2</accession>
<keyword evidence="3" id="KW-0378">Hydrolase</keyword>
<gene>
    <name evidence="3" type="ORF">D8771_16960</name>
</gene>
<keyword evidence="2" id="KW-0732">Signal</keyword>
<evidence type="ECO:0000256" key="2">
    <source>
        <dbReference type="SAM" id="SignalP"/>
    </source>
</evidence>
<feature type="region of interest" description="Disordered" evidence="1">
    <location>
        <begin position="16"/>
        <end position="36"/>
    </location>
</feature>